<evidence type="ECO:0000313" key="2">
    <source>
        <dbReference type="EMBL" id="TQD49655.1"/>
    </source>
</evidence>
<protein>
    <submittedName>
        <fullName evidence="2">Uncharacterized protein</fullName>
    </submittedName>
</protein>
<accession>A0A508ARA8</accession>
<sequence>MGNGEWGMGNGEWGMGSRESGVGRSPHRLAWPPPQPSPNAVIPANAGIQLLASRRPLSPVSNP</sequence>
<dbReference type="AlphaFoldDB" id="A0A508ARA8"/>
<dbReference type="Proteomes" id="UP000318212">
    <property type="component" value="Unassembled WGS sequence"/>
</dbReference>
<comment type="caution">
    <text evidence="2">The sequence shown here is derived from an EMBL/GenBank/DDBJ whole genome shotgun (WGS) entry which is preliminary data.</text>
</comment>
<evidence type="ECO:0000313" key="3">
    <source>
        <dbReference type="Proteomes" id="UP000318212"/>
    </source>
</evidence>
<keyword evidence="3" id="KW-1185">Reference proteome</keyword>
<organism evidence="2 3">
    <name type="scientific">Marilutibacter aestuarii</name>
    <dbReference type="NCBI Taxonomy" id="1706195"/>
    <lineage>
        <taxon>Bacteria</taxon>
        <taxon>Pseudomonadati</taxon>
        <taxon>Pseudomonadota</taxon>
        <taxon>Gammaproteobacteria</taxon>
        <taxon>Lysobacterales</taxon>
        <taxon>Lysobacteraceae</taxon>
        <taxon>Marilutibacter</taxon>
    </lineage>
</organism>
<name>A0A508ARA8_9GAMM</name>
<reference evidence="2 3" key="1">
    <citation type="submission" date="2019-06" db="EMBL/GenBank/DDBJ databases">
        <title>Lysobacter alkalisoli sp. nov. isolated from saline soil.</title>
        <authorList>
            <person name="Sun J.-Q."/>
            <person name="Xu L."/>
        </authorList>
    </citation>
    <scope>NUCLEOTIDE SEQUENCE [LARGE SCALE GENOMIC DNA]</scope>
    <source>
        <strain evidence="2 3">JCM 31130</strain>
    </source>
</reference>
<dbReference type="EMBL" id="VICE01000041">
    <property type="protein sequence ID" value="TQD49655.1"/>
    <property type="molecule type" value="Genomic_DNA"/>
</dbReference>
<feature type="compositionally biased region" description="Gly residues" evidence="1">
    <location>
        <begin position="1"/>
        <end position="14"/>
    </location>
</feature>
<proteinExistence type="predicted"/>
<gene>
    <name evidence="2" type="ORF">FKV25_04190</name>
</gene>
<feature type="region of interest" description="Disordered" evidence="1">
    <location>
        <begin position="1"/>
        <end position="42"/>
    </location>
</feature>
<evidence type="ECO:0000256" key="1">
    <source>
        <dbReference type="SAM" id="MobiDB-lite"/>
    </source>
</evidence>